<dbReference type="EMBL" id="JAAABM010000004">
    <property type="protein sequence ID" value="KAF7678634.1"/>
    <property type="molecule type" value="Genomic_DNA"/>
</dbReference>
<reference evidence="1" key="1">
    <citation type="submission" date="2020-01" db="EMBL/GenBank/DDBJ databases">
        <authorList>
            <person name="Feng Z.H.Z."/>
        </authorList>
    </citation>
    <scope>NUCLEOTIDE SEQUENCE</scope>
    <source>
        <strain evidence="1">CBS107.38</strain>
    </source>
</reference>
<protein>
    <submittedName>
        <fullName evidence="1">Uncharacterized protein</fullName>
    </submittedName>
</protein>
<dbReference type="AlphaFoldDB" id="A0A8H7B6Y5"/>
<comment type="caution">
    <text evidence="1">The sequence shown here is derived from an EMBL/GenBank/DDBJ whole genome shotgun (WGS) entry which is preliminary data.</text>
</comment>
<reference evidence="1" key="2">
    <citation type="submission" date="2020-08" db="EMBL/GenBank/DDBJ databases">
        <title>Draft Genome Sequence of Cumin Blight Pathogen Alternaria burnsii.</title>
        <authorList>
            <person name="Feng Z."/>
        </authorList>
    </citation>
    <scope>NUCLEOTIDE SEQUENCE</scope>
    <source>
        <strain evidence="1">CBS107.38</strain>
    </source>
</reference>
<dbReference type="GeneID" id="62202240"/>
<proteinExistence type="predicted"/>
<evidence type="ECO:0000313" key="1">
    <source>
        <dbReference type="EMBL" id="KAF7678634.1"/>
    </source>
</evidence>
<evidence type="ECO:0000313" key="2">
    <source>
        <dbReference type="Proteomes" id="UP000596902"/>
    </source>
</evidence>
<name>A0A8H7B6Y5_9PLEO</name>
<keyword evidence="2" id="KW-1185">Reference proteome</keyword>
<gene>
    <name evidence="1" type="ORF">GT037_004015</name>
</gene>
<organism evidence="1 2">
    <name type="scientific">Alternaria burnsii</name>
    <dbReference type="NCBI Taxonomy" id="1187904"/>
    <lineage>
        <taxon>Eukaryota</taxon>
        <taxon>Fungi</taxon>
        <taxon>Dikarya</taxon>
        <taxon>Ascomycota</taxon>
        <taxon>Pezizomycotina</taxon>
        <taxon>Dothideomycetes</taxon>
        <taxon>Pleosporomycetidae</taxon>
        <taxon>Pleosporales</taxon>
        <taxon>Pleosporineae</taxon>
        <taxon>Pleosporaceae</taxon>
        <taxon>Alternaria</taxon>
        <taxon>Alternaria sect. Alternaria</taxon>
    </lineage>
</organism>
<dbReference type="Proteomes" id="UP000596902">
    <property type="component" value="Unassembled WGS sequence"/>
</dbReference>
<dbReference type="RefSeq" id="XP_038788769.1">
    <property type="nucleotide sequence ID" value="XM_038929062.1"/>
</dbReference>
<accession>A0A8H7B6Y5</accession>
<sequence length="62" mass="7038">MGSMIDDSILEYLGVVVKGTAYPPGLPVKATEGPNQTLEHLKKCYVSNQNRCFDQQTWPRRR</sequence>